<evidence type="ECO:0000313" key="3">
    <source>
        <dbReference type="Proteomes" id="UP001241758"/>
    </source>
</evidence>
<dbReference type="Pfam" id="PF07228">
    <property type="entry name" value="SpoIIE"/>
    <property type="match status" value="1"/>
</dbReference>
<feature type="domain" description="PPM-type phosphatase" evidence="1">
    <location>
        <begin position="3"/>
        <end position="53"/>
    </location>
</feature>
<dbReference type="Proteomes" id="UP001241758">
    <property type="component" value="Unassembled WGS sequence"/>
</dbReference>
<dbReference type="RefSeq" id="WP_282766909.1">
    <property type="nucleotide sequence ID" value="NZ_JASCTH010000045.1"/>
</dbReference>
<proteinExistence type="predicted"/>
<sequence>MPGHGLATAVGMGGVRSALRAYALTTEDPAHALTQLDRKVHHFEAGALTTEPTTLQRLAAAMDLPVEQARQAVLELGHIGSQVAHRTTDVVSVDELRVHSRFTLSPM</sequence>
<dbReference type="Gene3D" id="3.60.40.10">
    <property type="entry name" value="PPM-type phosphatase domain"/>
    <property type="match status" value="1"/>
</dbReference>
<organism evidence="2 3">
    <name type="scientific">Actinoplanes sandaracinus</name>
    <dbReference type="NCBI Taxonomy" id="3045177"/>
    <lineage>
        <taxon>Bacteria</taxon>
        <taxon>Bacillati</taxon>
        <taxon>Actinomycetota</taxon>
        <taxon>Actinomycetes</taxon>
        <taxon>Micromonosporales</taxon>
        <taxon>Micromonosporaceae</taxon>
        <taxon>Actinoplanes</taxon>
    </lineage>
</organism>
<dbReference type="InterPro" id="IPR001932">
    <property type="entry name" value="PPM-type_phosphatase-like_dom"/>
</dbReference>
<comment type="caution">
    <text evidence="2">The sequence shown here is derived from an EMBL/GenBank/DDBJ whole genome shotgun (WGS) entry which is preliminary data.</text>
</comment>
<evidence type="ECO:0000259" key="1">
    <source>
        <dbReference type="Pfam" id="PF07228"/>
    </source>
</evidence>
<reference evidence="2 3" key="1">
    <citation type="submission" date="2023-05" db="EMBL/GenBank/DDBJ databases">
        <title>Actinoplanes sp. NEAU-A12 genome sequencing.</title>
        <authorList>
            <person name="Wang Z.-S."/>
        </authorList>
    </citation>
    <scope>NUCLEOTIDE SEQUENCE [LARGE SCALE GENOMIC DNA]</scope>
    <source>
        <strain evidence="2 3">NEAU-A12</strain>
    </source>
</reference>
<keyword evidence="3" id="KW-1185">Reference proteome</keyword>
<protein>
    <submittedName>
        <fullName evidence="2">SpoIIE family protein phosphatase</fullName>
    </submittedName>
</protein>
<dbReference type="InterPro" id="IPR036457">
    <property type="entry name" value="PPM-type-like_dom_sf"/>
</dbReference>
<name>A0ABT6X0B1_9ACTN</name>
<evidence type="ECO:0000313" key="2">
    <source>
        <dbReference type="EMBL" id="MDI6105445.1"/>
    </source>
</evidence>
<dbReference type="EMBL" id="JASCTH010000045">
    <property type="protein sequence ID" value="MDI6105445.1"/>
    <property type="molecule type" value="Genomic_DNA"/>
</dbReference>
<gene>
    <name evidence="2" type="ORF">QLQ12_43370</name>
</gene>
<accession>A0ABT6X0B1</accession>